<proteinExistence type="predicted"/>
<sequence>MICPFCSNVKTSVVATIKGLENRRFRRCNKCNKTFETSEKVLIKPLDFDYLNNEYKEFVEEEKDKNDI</sequence>
<evidence type="ECO:0000313" key="3">
    <source>
        <dbReference type="Proteomes" id="UP000322035"/>
    </source>
</evidence>
<reference evidence="2 3" key="1">
    <citation type="submission" date="2019-08" db="EMBL/GenBank/DDBJ databases">
        <title>Complete genomes of the Campylobacter fetus subsp. venerealis, Campylobacter lari subsp. concheus, Campylobacter sputorum bv. sputorum and Campylobacter volucris type strains.</title>
        <authorList>
            <person name="Miller W.G."/>
            <person name="Yee E."/>
        </authorList>
    </citation>
    <scope>NUCLEOTIDE SEQUENCE [LARGE SCALE GENOMIC DNA]</scope>
    <source>
        <strain evidence="2 3">NCTC 10354</strain>
    </source>
</reference>
<dbReference type="AlphaFoldDB" id="A0AAE6IY35"/>
<gene>
    <name evidence="2" type="ORF">CFVT_0491</name>
</gene>
<evidence type="ECO:0000259" key="1">
    <source>
        <dbReference type="Pfam" id="PF22811"/>
    </source>
</evidence>
<dbReference type="SUPFAM" id="SSF57783">
    <property type="entry name" value="Zinc beta-ribbon"/>
    <property type="match status" value="1"/>
</dbReference>
<dbReference type="Pfam" id="PF22811">
    <property type="entry name" value="Zn_ribbon_NrdR"/>
    <property type="match status" value="1"/>
</dbReference>
<dbReference type="Proteomes" id="UP000322035">
    <property type="component" value="Chromosome"/>
</dbReference>
<name>A0AAE6IY35_CAMFE</name>
<protein>
    <submittedName>
        <fullName evidence="2">Transcriptional regulator, NrdR family</fullName>
    </submittedName>
</protein>
<organism evidence="2 3">
    <name type="scientific">Campylobacter fetus subsp. venerealis NCTC 10354</name>
    <dbReference type="NCBI Taxonomy" id="983328"/>
    <lineage>
        <taxon>Bacteria</taxon>
        <taxon>Pseudomonadati</taxon>
        <taxon>Campylobacterota</taxon>
        <taxon>Epsilonproteobacteria</taxon>
        <taxon>Campylobacterales</taxon>
        <taxon>Campylobacteraceae</taxon>
        <taxon>Campylobacter</taxon>
        <taxon>Campylobacter fetus subsp. venerealis bv. venerealis</taxon>
    </lineage>
</organism>
<feature type="domain" description="Transcriptional repressor NrdR-like N-terminal" evidence="1">
    <location>
        <begin position="1"/>
        <end position="39"/>
    </location>
</feature>
<dbReference type="RefSeq" id="WP_002848725.1">
    <property type="nucleotide sequence ID" value="NZ_CP043435.1"/>
</dbReference>
<dbReference type="EMBL" id="CP043435">
    <property type="protein sequence ID" value="QEL44471.1"/>
    <property type="molecule type" value="Genomic_DNA"/>
</dbReference>
<evidence type="ECO:0000313" key="2">
    <source>
        <dbReference type="EMBL" id="QEL44471.1"/>
    </source>
</evidence>
<accession>A0AAE6IY35</accession>
<dbReference type="InterPro" id="IPR055173">
    <property type="entry name" value="NrdR-like_N"/>
</dbReference>